<comment type="caution">
    <text evidence="4">The sequence shown here is derived from an EMBL/GenBank/DDBJ whole genome shotgun (WGS) entry which is preliminary data.</text>
</comment>
<feature type="coiled-coil region" evidence="3">
    <location>
        <begin position="79"/>
        <end position="147"/>
    </location>
</feature>
<name>A0ABQ8HQH4_9ROSI</name>
<dbReference type="PANTHER" id="PTHR32054">
    <property type="entry name" value="HEAVY CHAIN, PUTATIVE, EXPRESSED-RELATED-RELATED"/>
    <property type="match status" value="1"/>
</dbReference>
<organism evidence="4 5">
    <name type="scientific">Xanthoceras sorbifolium</name>
    <dbReference type="NCBI Taxonomy" id="99658"/>
    <lineage>
        <taxon>Eukaryota</taxon>
        <taxon>Viridiplantae</taxon>
        <taxon>Streptophyta</taxon>
        <taxon>Embryophyta</taxon>
        <taxon>Tracheophyta</taxon>
        <taxon>Spermatophyta</taxon>
        <taxon>Magnoliopsida</taxon>
        <taxon>eudicotyledons</taxon>
        <taxon>Gunneridae</taxon>
        <taxon>Pentapetalae</taxon>
        <taxon>rosids</taxon>
        <taxon>malvids</taxon>
        <taxon>Sapindales</taxon>
        <taxon>Sapindaceae</taxon>
        <taxon>Xanthoceroideae</taxon>
        <taxon>Xanthoceras</taxon>
    </lineage>
</organism>
<evidence type="ECO:0000256" key="1">
    <source>
        <dbReference type="ARBA" id="ARBA00005485"/>
    </source>
</evidence>
<evidence type="ECO:0000313" key="5">
    <source>
        <dbReference type="Proteomes" id="UP000827721"/>
    </source>
</evidence>
<sequence>MELDEASYLQKARKSEEICGNTLEARMAQLVMTKEELKTARDCATQSWLDSKPLIDELETLKAALASAKNCSSMSNIVISDLESELETTSKSIRSKKEEELKARRMIDQISRDLDQTREELESLKLVTDEERRARSKLKQVQRLRKQTLRTLQLKARAVRIESEAFRASAAEALRHIKNLEMDSSTVQLTHQEYYALTRRANEETSLADWRISVSMEQKHAAEASNSFALSRLKDLQSGKVSRRRRTTVVKKFGDGHTIRDAEEEQDLDDRVEAQVNRGMAFPKARAKLIAESGKEDPPQMRSSISKNNQNLIKKRKPSIFHLLKRCIVRKLKRLFR</sequence>
<dbReference type="InterPro" id="IPR008545">
    <property type="entry name" value="Web"/>
</dbReference>
<evidence type="ECO:0000256" key="2">
    <source>
        <dbReference type="ARBA" id="ARBA00023054"/>
    </source>
</evidence>
<reference evidence="4 5" key="1">
    <citation type="submission" date="2021-02" db="EMBL/GenBank/DDBJ databases">
        <title>Plant Genome Project.</title>
        <authorList>
            <person name="Zhang R.-G."/>
        </authorList>
    </citation>
    <scope>NUCLEOTIDE SEQUENCE [LARGE SCALE GENOMIC DNA]</scope>
    <source>
        <tissue evidence="4">Leaves</tissue>
    </source>
</reference>
<keyword evidence="2 3" id="KW-0175">Coiled coil</keyword>
<gene>
    <name evidence="4" type="ORF">JRO89_XS08G0181100</name>
</gene>
<protein>
    <recommendedName>
        <fullName evidence="6">WEB family protein</fullName>
    </recommendedName>
</protein>
<evidence type="ECO:0008006" key="6">
    <source>
        <dbReference type="Google" id="ProtNLM"/>
    </source>
</evidence>
<dbReference type="PANTHER" id="PTHR32054:SF70">
    <property type="entry name" value="OS07G0620100 PROTEIN"/>
    <property type="match status" value="1"/>
</dbReference>
<dbReference type="EMBL" id="JAFEMO010000008">
    <property type="protein sequence ID" value="KAH7566536.1"/>
    <property type="molecule type" value="Genomic_DNA"/>
</dbReference>
<dbReference type="Pfam" id="PF05701">
    <property type="entry name" value="WEMBL"/>
    <property type="match status" value="1"/>
</dbReference>
<comment type="similarity">
    <text evidence="1">Belongs to the WEB family.</text>
</comment>
<evidence type="ECO:0000313" key="4">
    <source>
        <dbReference type="EMBL" id="KAH7566536.1"/>
    </source>
</evidence>
<evidence type="ECO:0000256" key="3">
    <source>
        <dbReference type="SAM" id="Coils"/>
    </source>
</evidence>
<accession>A0ABQ8HQH4</accession>
<keyword evidence="5" id="KW-1185">Reference proteome</keyword>
<dbReference type="Proteomes" id="UP000827721">
    <property type="component" value="Unassembled WGS sequence"/>
</dbReference>
<proteinExistence type="inferred from homology"/>